<feature type="domain" description="Transglutaminase-like" evidence="3">
    <location>
        <begin position="473"/>
        <end position="544"/>
    </location>
</feature>
<feature type="transmembrane region" description="Helical" evidence="2">
    <location>
        <begin position="664"/>
        <end position="684"/>
    </location>
</feature>
<feature type="transmembrane region" description="Helical" evidence="2">
    <location>
        <begin position="611"/>
        <end position="629"/>
    </location>
</feature>
<dbReference type="SMART" id="SM00460">
    <property type="entry name" value="TGc"/>
    <property type="match status" value="1"/>
</dbReference>
<dbReference type="Pfam" id="PF11992">
    <property type="entry name" value="TgpA_N"/>
    <property type="match status" value="1"/>
</dbReference>
<dbReference type="InterPro" id="IPR002931">
    <property type="entry name" value="Transglutaminase-like"/>
</dbReference>
<gene>
    <name evidence="4" type="ORF">C8D88_102206</name>
</gene>
<dbReference type="EMBL" id="QGHB01000002">
    <property type="protein sequence ID" value="PWK88938.1"/>
    <property type="molecule type" value="Genomic_DNA"/>
</dbReference>
<feature type="compositionally biased region" description="Low complexity" evidence="1">
    <location>
        <begin position="568"/>
        <end position="590"/>
    </location>
</feature>
<organism evidence="4 5">
    <name type="scientific">Lentzea atacamensis</name>
    <dbReference type="NCBI Taxonomy" id="531938"/>
    <lineage>
        <taxon>Bacteria</taxon>
        <taxon>Bacillati</taxon>
        <taxon>Actinomycetota</taxon>
        <taxon>Actinomycetes</taxon>
        <taxon>Pseudonocardiales</taxon>
        <taxon>Pseudonocardiaceae</taxon>
        <taxon>Lentzea</taxon>
    </lineage>
</organism>
<name>A0A316IF59_9PSEU</name>
<keyword evidence="2" id="KW-0472">Membrane</keyword>
<feature type="transmembrane region" description="Helical" evidence="2">
    <location>
        <begin position="690"/>
        <end position="708"/>
    </location>
</feature>
<dbReference type="AlphaFoldDB" id="A0A316IF59"/>
<dbReference type="RefSeq" id="WP_109633659.1">
    <property type="nucleotide sequence ID" value="NZ_QGHB01000002.1"/>
</dbReference>
<protein>
    <submittedName>
        <fullName evidence="4">Transglutaminase-like putative cysteine protease</fullName>
    </submittedName>
</protein>
<dbReference type="Gene3D" id="3.10.620.30">
    <property type="match status" value="1"/>
</dbReference>
<keyword evidence="2" id="KW-1133">Transmembrane helix</keyword>
<feature type="transmembrane region" description="Helical" evidence="2">
    <location>
        <begin position="126"/>
        <end position="145"/>
    </location>
</feature>
<feature type="transmembrane region" description="Helical" evidence="2">
    <location>
        <begin position="21"/>
        <end position="39"/>
    </location>
</feature>
<dbReference type="GO" id="GO:0008233">
    <property type="term" value="F:peptidase activity"/>
    <property type="evidence" value="ECO:0007669"/>
    <property type="project" value="UniProtKB-KW"/>
</dbReference>
<evidence type="ECO:0000313" key="5">
    <source>
        <dbReference type="Proteomes" id="UP000246005"/>
    </source>
</evidence>
<keyword evidence="4" id="KW-0645">Protease</keyword>
<evidence type="ECO:0000256" key="2">
    <source>
        <dbReference type="SAM" id="Phobius"/>
    </source>
</evidence>
<feature type="transmembrane region" description="Helical" evidence="2">
    <location>
        <begin position="152"/>
        <end position="171"/>
    </location>
</feature>
<dbReference type="InterPro" id="IPR052901">
    <property type="entry name" value="Bact_TGase-like"/>
</dbReference>
<dbReference type="InterPro" id="IPR021878">
    <property type="entry name" value="TgpA_N"/>
</dbReference>
<sequence>MGSRSAPAKATEPEWFTSATPWIAALAVLCASTALSGVIEGDLWLVRIGVVIVAITVTGAFLRATRLTPPLVAIAQVFVLLCLLTALHTRSGIFLFIPGPDALGELGDVLAESVAQVQTGVPPVHATPAIQALVVLAIGLVAVLVDTLAVAAAAPAASGLVLLCVFAVPASLADEMLPFWTFILGAAAFAMLLAVDGQHRHEAWRGRLGSGSASGSGGSATTVASIAMVIALIVGAGFTIVGTVGRLPMSGSGGGGKGGIGLSEMTSLRGMLNRGKTAEVFYVRGLPEQTYLRATTLAKYVPDKGWERGTDPGGQPARGELPPQAGDRGEGKTTRIDIEPRDWRSFWLPTYGAVRRIDTPDDDYRFDVKKGVIFSQREREPEPYVIDTVLSTPTKQALRLTPDSKNVVDAEYYKFEGVEQPVIDLANKVVEGATNNFDKAAALSAFFNSPTSGFKYDLKTQGDVTRDALTDFVTRSKVGYCEQYASAMAVMARVVGLPSRVAIGFTAGVASADNSHRVISTDDAHAWVEIFFPNHGWMTFDPTPVNDGRGVVPPYLRETSPGADEQPTAETKTETAAPSASGSAQPSAPADGEDDAGNPSLAAPEDTSKDWIPYALVAAIVLAVVVQLLRMFKVGSNVTPGEQRPDSSGPREAPGPKRTGPMAVLRRVVGPLSMVLWAVVLLLAVAWLSYILMTVVLLLLAATTPAAIRALRRRNRLHEVARLGPGAATAAWSELMAESIDRGAPVPSAETIRTAARRLAREHNLDDAGKDGLRLVIGAIERSWYSANPAADPALPGALAAVRQSLRQNAPLSWRARLFPKSVLKPSPAPVAETPEREAVPV</sequence>
<keyword evidence="4" id="KW-0378">Hydrolase</keyword>
<evidence type="ECO:0000313" key="4">
    <source>
        <dbReference type="EMBL" id="PWK88938.1"/>
    </source>
</evidence>
<reference evidence="4 5" key="1">
    <citation type="submission" date="2018-05" db="EMBL/GenBank/DDBJ databases">
        <title>Genomic Encyclopedia of Type Strains, Phase IV (KMG-IV): sequencing the most valuable type-strain genomes for metagenomic binning, comparative biology and taxonomic classification.</title>
        <authorList>
            <person name="Goeker M."/>
        </authorList>
    </citation>
    <scope>NUCLEOTIDE SEQUENCE [LARGE SCALE GENOMIC DNA]</scope>
    <source>
        <strain evidence="4 5">DSM 45480</strain>
    </source>
</reference>
<feature type="transmembrane region" description="Helical" evidence="2">
    <location>
        <begin position="45"/>
        <end position="64"/>
    </location>
</feature>
<feature type="region of interest" description="Disordered" evidence="1">
    <location>
        <begin position="637"/>
        <end position="659"/>
    </location>
</feature>
<dbReference type="PANTHER" id="PTHR42736:SF1">
    <property type="entry name" value="PROTEIN-GLUTAMINE GAMMA-GLUTAMYLTRANSFERASE"/>
    <property type="match status" value="1"/>
</dbReference>
<evidence type="ECO:0000259" key="3">
    <source>
        <dbReference type="SMART" id="SM00460"/>
    </source>
</evidence>
<dbReference type="Proteomes" id="UP000246005">
    <property type="component" value="Unassembled WGS sequence"/>
</dbReference>
<comment type="caution">
    <text evidence="4">The sequence shown here is derived from an EMBL/GenBank/DDBJ whole genome shotgun (WGS) entry which is preliminary data.</text>
</comment>
<keyword evidence="2" id="KW-0812">Transmembrane</keyword>
<accession>A0A316IF59</accession>
<feature type="region of interest" description="Disordered" evidence="1">
    <location>
        <begin position="549"/>
        <end position="604"/>
    </location>
</feature>
<dbReference type="PANTHER" id="PTHR42736">
    <property type="entry name" value="PROTEIN-GLUTAMINE GAMMA-GLUTAMYLTRANSFERASE"/>
    <property type="match status" value="1"/>
</dbReference>
<proteinExistence type="predicted"/>
<evidence type="ECO:0000256" key="1">
    <source>
        <dbReference type="SAM" id="MobiDB-lite"/>
    </source>
</evidence>
<dbReference type="Pfam" id="PF01841">
    <property type="entry name" value="Transglut_core"/>
    <property type="match status" value="1"/>
</dbReference>
<dbReference type="InterPro" id="IPR038765">
    <property type="entry name" value="Papain-like_cys_pep_sf"/>
</dbReference>
<feature type="transmembrane region" description="Helical" evidence="2">
    <location>
        <begin position="71"/>
        <end position="97"/>
    </location>
</feature>
<dbReference type="GO" id="GO:0006508">
    <property type="term" value="P:proteolysis"/>
    <property type="evidence" value="ECO:0007669"/>
    <property type="project" value="UniProtKB-KW"/>
</dbReference>
<dbReference type="SUPFAM" id="SSF54001">
    <property type="entry name" value="Cysteine proteinases"/>
    <property type="match status" value="1"/>
</dbReference>
<feature type="transmembrane region" description="Helical" evidence="2">
    <location>
        <begin position="216"/>
        <end position="241"/>
    </location>
</feature>
<feature type="transmembrane region" description="Helical" evidence="2">
    <location>
        <begin position="177"/>
        <end position="195"/>
    </location>
</feature>
<feature type="region of interest" description="Disordered" evidence="1">
    <location>
        <begin position="303"/>
        <end position="333"/>
    </location>
</feature>